<organism evidence="14 17">
    <name type="scientific">Medicago truncatula</name>
    <name type="common">Barrel medic</name>
    <name type="synonym">Medicago tribuloides</name>
    <dbReference type="NCBI Taxonomy" id="3880"/>
    <lineage>
        <taxon>Eukaryota</taxon>
        <taxon>Viridiplantae</taxon>
        <taxon>Streptophyta</taxon>
        <taxon>Embryophyta</taxon>
        <taxon>Tracheophyta</taxon>
        <taxon>Spermatophyta</taxon>
        <taxon>Magnoliopsida</taxon>
        <taxon>eudicotyledons</taxon>
        <taxon>Gunneridae</taxon>
        <taxon>Pentapetalae</taxon>
        <taxon>rosids</taxon>
        <taxon>fabids</taxon>
        <taxon>Fabales</taxon>
        <taxon>Fabaceae</taxon>
        <taxon>Papilionoideae</taxon>
        <taxon>50 kb inversion clade</taxon>
        <taxon>NPAAA clade</taxon>
        <taxon>Hologalegina</taxon>
        <taxon>IRL clade</taxon>
        <taxon>Trifolieae</taxon>
        <taxon>Medicago</taxon>
    </lineage>
</organism>
<dbReference type="AlphaFoldDB" id="A0A072VEE7"/>
<dbReference type="Gene3D" id="3.30.200.20">
    <property type="entry name" value="Phosphorylase Kinase, domain 1"/>
    <property type="match status" value="1"/>
</dbReference>
<reference evidence="16" key="3">
    <citation type="submission" date="2015-04" db="UniProtKB">
        <authorList>
            <consortium name="EnsemblPlants"/>
        </authorList>
    </citation>
    <scope>IDENTIFICATION</scope>
    <source>
        <strain evidence="16">cv. Jemalong A17</strain>
    </source>
</reference>
<evidence type="ECO:0000313" key="18">
    <source>
        <dbReference type="Proteomes" id="UP000265566"/>
    </source>
</evidence>
<dbReference type="GO" id="GO:0005524">
    <property type="term" value="F:ATP binding"/>
    <property type="evidence" value="ECO:0007669"/>
    <property type="project" value="UniProtKB-UniRule"/>
</dbReference>
<proteinExistence type="predicted"/>
<dbReference type="HOGENOM" id="CLU_000288_21_4_1"/>
<keyword evidence="11" id="KW-0325">Glycoprotein</keyword>
<evidence type="ECO:0000256" key="11">
    <source>
        <dbReference type="ARBA" id="ARBA00023180"/>
    </source>
</evidence>
<reference evidence="18" key="4">
    <citation type="journal article" date="2018" name="Nat. Plants">
        <title>Whole-genome landscape of Medicago truncatula symbiotic genes.</title>
        <authorList>
            <person name="Pecrix Y."/>
            <person name="Staton S.E."/>
            <person name="Sallet E."/>
            <person name="Lelandais-Briere C."/>
            <person name="Moreau S."/>
            <person name="Carrere S."/>
            <person name="Blein T."/>
            <person name="Jardinaud M.F."/>
            <person name="Latrasse D."/>
            <person name="Zouine M."/>
            <person name="Zahm M."/>
            <person name="Kreplak J."/>
            <person name="Mayjonade B."/>
            <person name="Satge C."/>
            <person name="Perez M."/>
            <person name="Cauet S."/>
            <person name="Marande W."/>
            <person name="Chantry-Darmon C."/>
            <person name="Lopez-Roques C."/>
            <person name="Bouchez O."/>
            <person name="Berard A."/>
            <person name="Debelle F."/>
            <person name="Munos S."/>
            <person name="Bendahmane A."/>
            <person name="Berges H."/>
            <person name="Niebel A."/>
            <person name="Buitink J."/>
            <person name="Frugier F."/>
            <person name="Benhamed M."/>
            <person name="Crespi M."/>
            <person name="Gouzy J."/>
            <person name="Gamas P."/>
        </authorList>
    </citation>
    <scope>NUCLEOTIDE SEQUENCE [LARGE SCALE GENOMIC DNA]</scope>
    <source>
        <strain evidence="18">cv. Jemalong A17</strain>
    </source>
</reference>
<reference evidence="14 17" key="1">
    <citation type="journal article" date="2011" name="Nature">
        <title>The Medicago genome provides insight into the evolution of rhizobial symbioses.</title>
        <authorList>
            <person name="Young N.D."/>
            <person name="Debelle F."/>
            <person name="Oldroyd G.E."/>
            <person name="Geurts R."/>
            <person name="Cannon S.B."/>
            <person name="Udvardi M.K."/>
            <person name="Benedito V.A."/>
            <person name="Mayer K.F."/>
            <person name="Gouzy J."/>
            <person name="Schoof H."/>
            <person name="Van de Peer Y."/>
            <person name="Proost S."/>
            <person name="Cook D.R."/>
            <person name="Meyers B.C."/>
            <person name="Spannagl M."/>
            <person name="Cheung F."/>
            <person name="De Mita S."/>
            <person name="Krishnakumar V."/>
            <person name="Gundlach H."/>
            <person name="Zhou S."/>
            <person name="Mudge J."/>
            <person name="Bharti A.K."/>
            <person name="Murray J.D."/>
            <person name="Naoumkina M.A."/>
            <person name="Rosen B."/>
            <person name="Silverstein K.A."/>
            <person name="Tang H."/>
            <person name="Rombauts S."/>
            <person name="Zhao P.X."/>
            <person name="Zhou P."/>
            <person name="Barbe V."/>
            <person name="Bardou P."/>
            <person name="Bechner M."/>
            <person name="Bellec A."/>
            <person name="Berger A."/>
            <person name="Berges H."/>
            <person name="Bidwell S."/>
            <person name="Bisseling T."/>
            <person name="Choisne N."/>
            <person name="Couloux A."/>
            <person name="Denny R."/>
            <person name="Deshpande S."/>
            <person name="Dai X."/>
            <person name="Doyle J.J."/>
            <person name="Dudez A.M."/>
            <person name="Farmer A.D."/>
            <person name="Fouteau S."/>
            <person name="Franken C."/>
            <person name="Gibelin C."/>
            <person name="Gish J."/>
            <person name="Goldstein S."/>
            <person name="Gonzalez A.J."/>
            <person name="Green P.J."/>
            <person name="Hallab A."/>
            <person name="Hartog M."/>
            <person name="Hua A."/>
            <person name="Humphray S.J."/>
            <person name="Jeong D.H."/>
            <person name="Jing Y."/>
            <person name="Jocker A."/>
            <person name="Kenton S.M."/>
            <person name="Kim D.J."/>
            <person name="Klee K."/>
            <person name="Lai H."/>
            <person name="Lang C."/>
            <person name="Lin S."/>
            <person name="Macmil S.L."/>
            <person name="Magdelenat G."/>
            <person name="Matthews L."/>
            <person name="McCorrison J."/>
            <person name="Monaghan E.L."/>
            <person name="Mun J.H."/>
            <person name="Najar F.Z."/>
            <person name="Nicholson C."/>
            <person name="Noirot C."/>
            <person name="O'Bleness M."/>
            <person name="Paule C.R."/>
            <person name="Poulain J."/>
            <person name="Prion F."/>
            <person name="Qin B."/>
            <person name="Qu C."/>
            <person name="Retzel E.F."/>
            <person name="Riddle C."/>
            <person name="Sallet E."/>
            <person name="Samain S."/>
            <person name="Samson N."/>
            <person name="Sanders I."/>
            <person name="Saurat O."/>
            <person name="Scarpelli C."/>
            <person name="Schiex T."/>
            <person name="Segurens B."/>
            <person name="Severin A.J."/>
            <person name="Sherrier D.J."/>
            <person name="Shi R."/>
            <person name="Sims S."/>
            <person name="Singer S.R."/>
            <person name="Sinharoy S."/>
            <person name="Sterck L."/>
            <person name="Viollet A."/>
            <person name="Wang B.B."/>
            <person name="Wang K."/>
            <person name="Wang M."/>
            <person name="Wang X."/>
            <person name="Warfsmann J."/>
            <person name="Weissenbach J."/>
            <person name="White D.D."/>
            <person name="White J.D."/>
            <person name="Wiley G.B."/>
            <person name="Wincker P."/>
            <person name="Xing Y."/>
            <person name="Yang L."/>
            <person name="Yao Z."/>
            <person name="Ying F."/>
            <person name="Zhai J."/>
            <person name="Zhou L."/>
            <person name="Zuber A."/>
            <person name="Denarie J."/>
            <person name="Dixon R.A."/>
            <person name="May G.D."/>
            <person name="Schwartz D.C."/>
            <person name="Rogers J."/>
            <person name="Quetier F."/>
            <person name="Town C.D."/>
            <person name="Roe B.A."/>
        </authorList>
    </citation>
    <scope>NUCLEOTIDE SEQUENCE [LARGE SCALE GENOMIC DNA]</scope>
    <source>
        <strain evidence="14">A17</strain>
        <strain evidence="16 17">cv. Jemalong A17</strain>
    </source>
</reference>
<evidence type="ECO:0000256" key="10">
    <source>
        <dbReference type="ARBA" id="ARBA00023136"/>
    </source>
</evidence>
<dbReference type="KEGG" id="mtr:25482309"/>
<keyword evidence="7 14" id="KW-0418">Kinase</keyword>
<evidence type="ECO:0000256" key="3">
    <source>
        <dbReference type="ARBA" id="ARBA00022679"/>
    </source>
</evidence>
<dbReference type="InterPro" id="IPR017441">
    <property type="entry name" value="Protein_kinase_ATP_BS"/>
</dbReference>
<keyword evidence="5" id="KW-0732">Signal</keyword>
<gene>
    <name evidence="16" type="primary">25482309</name>
    <name evidence="14" type="ordered locus">MTR_1g027700</name>
    <name evidence="15" type="ORF">MtrunA17_Chr1g0158321</name>
</gene>
<dbReference type="Proteomes" id="UP000265566">
    <property type="component" value="Chromosome 1"/>
</dbReference>
<dbReference type="EMBL" id="PSQE01000001">
    <property type="protein sequence ID" value="RHN77771.1"/>
    <property type="molecule type" value="Genomic_DNA"/>
</dbReference>
<dbReference type="PANTHER" id="PTHR27009">
    <property type="entry name" value="RUST RESISTANCE KINASE LR10-RELATED"/>
    <property type="match status" value="1"/>
</dbReference>
<dbReference type="PROSITE" id="PS50011">
    <property type="entry name" value="PROTEIN_KINASE_DOM"/>
    <property type="match status" value="1"/>
</dbReference>
<feature type="domain" description="Protein kinase" evidence="13">
    <location>
        <begin position="34"/>
        <end position="320"/>
    </location>
</feature>
<keyword evidence="10" id="KW-0472">Membrane</keyword>
<dbReference type="PROSITE" id="PS00107">
    <property type="entry name" value="PROTEIN_KINASE_ATP"/>
    <property type="match status" value="1"/>
</dbReference>
<dbReference type="Pfam" id="PF07714">
    <property type="entry name" value="PK_Tyr_Ser-Thr"/>
    <property type="match status" value="1"/>
</dbReference>
<dbReference type="InterPro" id="IPR000719">
    <property type="entry name" value="Prot_kinase_dom"/>
</dbReference>
<name>A0A072VEE7_MEDTR</name>
<keyword evidence="15" id="KW-0378">Hydrolase</keyword>
<dbReference type="GO" id="GO:0016020">
    <property type="term" value="C:membrane"/>
    <property type="evidence" value="ECO:0007669"/>
    <property type="project" value="UniProtKB-SubCell"/>
</dbReference>
<evidence type="ECO:0000313" key="14">
    <source>
        <dbReference type="EMBL" id="KEH40354.1"/>
    </source>
</evidence>
<evidence type="ECO:0000313" key="16">
    <source>
        <dbReference type="EnsemblPlants" id="KEH40354"/>
    </source>
</evidence>
<accession>A0A072VEE7</accession>
<evidence type="ECO:0000256" key="12">
    <source>
        <dbReference type="PROSITE-ProRule" id="PRU10141"/>
    </source>
</evidence>
<keyword evidence="3" id="KW-0808">Transferase</keyword>
<evidence type="ECO:0000259" key="13">
    <source>
        <dbReference type="PROSITE" id="PS50011"/>
    </source>
</evidence>
<dbReference type="EC" id="3.1.4.46" evidence="15"/>
<evidence type="ECO:0000256" key="5">
    <source>
        <dbReference type="ARBA" id="ARBA00022729"/>
    </source>
</evidence>
<dbReference type="EnsemblPlants" id="KEH40354">
    <property type="protein sequence ID" value="KEH40354"/>
    <property type="gene ID" value="MTR_1g027700"/>
</dbReference>
<dbReference type="FunFam" id="1.10.510.10:FF:000590">
    <property type="entry name" value="PR5-like receptor kinase"/>
    <property type="match status" value="1"/>
</dbReference>
<evidence type="ECO:0000256" key="7">
    <source>
        <dbReference type="ARBA" id="ARBA00022777"/>
    </source>
</evidence>
<dbReference type="EMBL" id="CM001217">
    <property type="protein sequence ID" value="KEH40354.1"/>
    <property type="molecule type" value="Genomic_DNA"/>
</dbReference>
<evidence type="ECO:0000256" key="6">
    <source>
        <dbReference type="ARBA" id="ARBA00022741"/>
    </source>
</evidence>
<evidence type="ECO:0000313" key="17">
    <source>
        <dbReference type="Proteomes" id="UP000002051"/>
    </source>
</evidence>
<dbReference type="SUPFAM" id="SSF56112">
    <property type="entry name" value="Protein kinase-like (PK-like)"/>
    <property type="match status" value="1"/>
</dbReference>
<reference evidence="15" key="5">
    <citation type="journal article" date="2018" name="Nat. Plants">
        <title>Whole-genome landscape of Medicago truncatula symbiotic genes.</title>
        <authorList>
            <person name="Pecrix Y."/>
            <person name="Gamas P."/>
            <person name="Carrere S."/>
        </authorList>
    </citation>
    <scope>NUCLEOTIDE SEQUENCE</scope>
    <source>
        <tissue evidence="15">Leaves</tissue>
    </source>
</reference>
<dbReference type="Proteomes" id="UP000002051">
    <property type="component" value="Unassembled WGS sequence"/>
</dbReference>
<reference evidence="14 17" key="2">
    <citation type="journal article" date="2014" name="BMC Genomics">
        <title>An improved genome release (version Mt4.0) for the model legume Medicago truncatula.</title>
        <authorList>
            <person name="Tang H."/>
            <person name="Krishnakumar V."/>
            <person name="Bidwell S."/>
            <person name="Rosen B."/>
            <person name="Chan A."/>
            <person name="Zhou S."/>
            <person name="Gentzbittel L."/>
            <person name="Childs K.L."/>
            <person name="Yandell M."/>
            <person name="Gundlach H."/>
            <person name="Mayer K.F."/>
            <person name="Schwartz D.C."/>
            <person name="Town C.D."/>
        </authorList>
    </citation>
    <scope>GENOME REANNOTATION</scope>
    <source>
        <strain evidence="14">A17</strain>
        <strain evidence="16 17">cv. Jemalong A17</strain>
    </source>
</reference>
<keyword evidence="17" id="KW-1185">Reference proteome</keyword>
<dbReference type="Gramene" id="rna1259">
    <property type="protein sequence ID" value="RHN77771.1"/>
    <property type="gene ID" value="gene1259"/>
</dbReference>
<dbReference type="GO" id="GO:0008889">
    <property type="term" value="F:glycerophosphodiester phosphodiesterase activity"/>
    <property type="evidence" value="ECO:0007669"/>
    <property type="project" value="UniProtKB-EC"/>
</dbReference>
<evidence type="ECO:0000256" key="2">
    <source>
        <dbReference type="ARBA" id="ARBA00022527"/>
    </source>
</evidence>
<keyword evidence="6 12" id="KW-0547">Nucleotide-binding</keyword>
<evidence type="ECO:0000256" key="9">
    <source>
        <dbReference type="ARBA" id="ARBA00022989"/>
    </source>
</evidence>
<dbReference type="GO" id="GO:0004674">
    <property type="term" value="F:protein serine/threonine kinase activity"/>
    <property type="evidence" value="ECO:0007669"/>
    <property type="project" value="UniProtKB-KW"/>
</dbReference>
<dbReference type="OrthoDB" id="547665at2759"/>
<keyword evidence="2" id="KW-0723">Serine/threonine-protein kinase</keyword>
<dbReference type="FunFam" id="3.30.200.20:FF:000178">
    <property type="entry name" value="serine/threonine-protein kinase PBS1-like"/>
    <property type="match status" value="1"/>
</dbReference>
<keyword evidence="9" id="KW-1133">Transmembrane helix</keyword>
<evidence type="ECO:0000256" key="4">
    <source>
        <dbReference type="ARBA" id="ARBA00022692"/>
    </source>
</evidence>
<feature type="binding site" evidence="12">
    <location>
        <position position="62"/>
    </location>
    <ligand>
        <name>ATP</name>
        <dbReference type="ChEBI" id="CHEBI:30616"/>
    </ligand>
</feature>
<dbReference type="InterPro" id="IPR001245">
    <property type="entry name" value="Ser-Thr/Tyr_kinase_cat_dom"/>
</dbReference>
<sequence>MKSEDHTRIENFLKDYRALKPTRFSYADIKRITNKFEDKIGEGTHGAVYKGKLSNQILVAVKILNNAEEDGKEFINEVGTMGKIHHLNVVRLLGYCADGFRRALVYDFFPNGSLQKFISSPNNKDDFLGWDKLQKIALGIANGIEYLHQGCDQRILHFDINPNNVLLDDNFIPQITDFGLAKMCSKNQSIVSMTAAKGTVGYMAPEVFSRNFGNVSYKSDVYSYGMLLLEMVGGRKNTKTTGGEENIQIEYPDWIHNLLEGGDIQIPIDEEGDFRIPKKLATVGLWCIQWHPLHRPAMKFVIQILQGEGDMLKVPTNPFGPTTTTYTNANIVPERMNLELEVIEELE</sequence>
<evidence type="ECO:0000256" key="1">
    <source>
        <dbReference type="ARBA" id="ARBA00004479"/>
    </source>
</evidence>
<comment type="subcellular location">
    <subcellularLocation>
        <location evidence="1">Membrane</location>
        <topology evidence="1">Single-pass type I membrane protein</topology>
    </subcellularLocation>
</comment>
<evidence type="ECO:0000313" key="15">
    <source>
        <dbReference type="EMBL" id="RHN77771.1"/>
    </source>
</evidence>
<dbReference type="Gene3D" id="1.10.510.10">
    <property type="entry name" value="Transferase(Phosphotransferase) domain 1"/>
    <property type="match status" value="1"/>
</dbReference>
<protein>
    <submittedName>
        <fullName evidence="14">Malectin/receptor-like kinase family protein</fullName>
    </submittedName>
    <submittedName>
        <fullName evidence="15">Putative glycerophosphodiester phosphodiesterase, protein kinase RLK-Pelle-LRK10L-2 family</fullName>
        <ecNumber evidence="15">3.1.4.46</ecNumber>
    </submittedName>
</protein>
<dbReference type="InterPro" id="IPR045874">
    <property type="entry name" value="LRK10/LRL21-25-like"/>
</dbReference>
<keyword evidence="8 12" id="KW-0067">ATP-binding</keyword>
<evidence type="ECO:0000256" key="8">
    <source>
        <dbReference type="ARBA" id="ARBA00022840"/>
    </source>
</evidence>
<keyword evidence="4" id="KW-0812">Transmembrane</keyword>
<dbReference type="InterPro" id="IPR011009">
    <property type="entry name" value="Kinase-like_dom_sf"/>
</dbReference>